<comment type="caution">
    <text evidence="5">The sequence shown here is derived from an EMBL/GenBank/DDBJ whole genome shotgun (WGS) entry which is preliminary data.</text>
</comment>
<evidence type="ECO:0000256" key="1">
    <source>
        <dbReference type="ARBA" id="ARBA00009865"/>
    </source>
</evidence>
<proteinExistence type="inferred from homology"/>
<accession>A0ABV7YLA3</accession>
<dbReference type="SUPFAM" id="SSF75005">
    <property type="entry name" value="Arabinanase/levansucrase/invertase"/>
    <property type="match status" value="1"/>
</dbReference>
<dbReference type="RefSeq" id="WP_205116572.1">
    <property type="nucleotide sequence ID" value="NZ_JAFBCM010000001.1"/>
</dbReference>
<keyword evidence="2" id="KW-0732">Signal</keyword>
<dbReference type="InterPro" id="IPR006710">
    <property type="entry name" value="Glyco_hydro_43"/>
</dbReference>
<dbReference type="Gene3D" id="2.115.10.20">
    <property type="entry name" value="Glycosyl hydrolase domain, family 43"/>
    <property type="match status" value="1"/>
</dbReference>
<dbReference type="Proteomes" id="UP001595699">
    <property type="component" value="Unassembled WGS sequence"/>
</dbReference>
<dbReference type="Pfam" id="PF04616">
    <property type="entry name" value="Glyco_hydro_43"/>
    <property type="match status" value="1"/>
</dbReference>
<gene>
    <name evidence="5" type="ORF">ACFOUW_32475</name>
</gene>
<protein>
    <submittedName>
        <fullName evidence="5">Family 43 glycosylhydrolase</fullName>
    </submittedName>
</protein>
<organism evidence="5 6">
    <name type="scientific">Tenggerimyces flavus</name>
    <dbReference type="NCBI Taxonomy" id="1708749"/>
    <lineage>
        <taxon>Bacteria</taxon>
        <taxon>Bacillati</taxon>
        <taxon>Actinomycetota</taxon>
        <taxon>Actinomycetes</taxon>
        <taxon>Propionibacteriales</taxon>
        <taxon>Nocardioidaceae</taxon>
        <taxon>Tenggerimyces</taxon>
    </lineage>
</organism>
<sequence>MHFLNGRFYVYYTATNAGDGHVPNHRMYVLESAGADPLGPYTYKGPLAAAADHYSIDGTVMRMPDGSLYAIWSGWDPGTTGPQNMYIAPMSNPWTTSGPRVLLSTPTYDWEKDHAPVNEGAVAAVPRRAAVPDLLGERVLEPELRAWGCWCLHDGAQQRLHLAGRHGDVDGVPRGREPGWELWR</sequence>
<evidence type="ECO:0000313" key="5">
    <source>
        <dbReference type="EMBL" id="MFC3765589.1"/>
    </source>
</evidence>
<dbReference type="PANTHER" id="PTHR43817:SF1">
    <property type="entry name" value="HYDROLASE, FAMILY 43, PUTATIVE (AFU_ORTHOLOGUE AFUA_3G01660)-RELATED"/>
    <property type="match status" value="1"/>
</dbReference>
<evidence type="ECO:0000256" key="3">
    <source>
        <dbReference type="ARBA" id="ARBA00022801"/>
    </source>
</evidence>
<evidence type="ECO:0000313" key="6">
    <source>
        <dbReference type="Proteomes" id="UP001595699"/>
    </source>
</evidence>
<dbReference type="PANTHER" id="PTHR43817">
    <property type="entry name" value="GLYCOSYL HYDROLASE"/>
    <property type="match status" value="1"/>
</dbReference>
<comment type="similarity">
    <text evidence="1">Belongs to the glycosyl hydrolase 43 family.</text>
</comment>
<keyword evidence="6" id="KW-1185">Reference proteome</keyword>
<name>A0ABV7YLA3_9ACTN</name>
<evidence type="ECO:0000256" key="4">
    <source>
        <dbReference type="ARBA" id="ARBA00023295"/>
    </source>
</evidence>
<keyword evidence="3" id="KW-0378">Hydrolase</keyword>
<reference evidence="6" key="1">
    <citation type="journal article" date="2019" name="Int. J. Syst. Evol. Microbiol.">
        <title>The Global Catalogue of Microorganisms (GCM) 10K type strain sequencing project: providing services to taxonomists for standard genome sequencing and annotation.</title>
        <authorList>
            <consortium name="The Broad Institute Genomics Platform"/>
            <consortium name="The Broad Institute Genome Sequencing Center for Infectious Disease"/>
            <person name="Wu L."/>
            <person name="Ma J."/>
        </authorList>
    </citation>
    <scope>NUCLEOTIDE SEQUENCE [LARGE SCALE GENOMIC DNA]</scope>
    <source>
        <strain evidence="6">CGMCC 4.7241</strain>
    </source>
</reference>
<dbReference type="InterPro" id="IPR023296">
    <property type="entry name" value="Glyco_hydro_beta-prop_sf"/>
</dbReference>
<keyword evidence="4" id="KW-0326">Glycosidase</keyword>
<dbReference type="EMBL" id="JBHRZH010000041">
    <property type="protein sequence ID" value="MFC3765589.1"/>
    <property type="molecule type" value="Genomic_DNA"/>
</dbReference>
<evidence type="ECO:0000256" key="2">
    <source>
        <dbReference type="ARBA" id="ARBA00022729"/>
    </source>
</evidence>